<evidence type="ECO:0000313" key="2">
    <source>
        <dbReference type="EMBL" id="MBB4693746.1"/>
    </source>
</evidence>
<protein>
    <submittedName>
        <fullName evidence="2">Putative membrane protein</fullName>
    </submittedName>
</protein>
<evidence type="ECO:0000256" key="1">
    <source>
        <dbReference type="SAM" id="Phobius"/>
    </source>
</evidence>
<organism evidence="2 3">
    <name type="scientific">Paractinoplanes abujensis</name>
    <dbReference type="NCBI Taxonomy" id="882441"/>
    <lineage>
        <taxon>Bacteria</taxon>
        <taxon>Bacillati</taxon>
        <taxon>Actinomycetota</taxon>
        <taxon>Actinomycetes</taxon>
        <taxon>Micromonosporales</taxon>
        <taxon>Micromonosporaceae</taxon>
        <taxon>Paractinoplanes</taxon>
    </lineage>
</organism>
<gene>
    <name evidence="2" type="ORF">BKA14_003894</name>
</gene>
<evidence type="ECO:0000313" key="3">
    <source>
        <dbReference type="Proteomes" id="UP000542742"/>
    </source>
</evidence>
<feature type="transmembrane region" description="Helical" evidence="1">
    <location>
        <begin position="116"/>
        <end position="143"/>
    </location>
</feature>
<keyword evidence="1" id="KW-0812">Transmembrane</keyword>
<dbReference type="Pfam" id="PF07077">
    <property type="entry name" value="DUF1345"/>
    <property type="match status" value="1"/>
</dbReference>
<dbReference type="RefSeq" id="WP_184952329.1">
    <property type="nucleotide sequence ID" value="NZ_BOMC01000054.1"/>
</dbReference>
<proteinExistence type="predicted"/>
<name>A0A7W7G4E9_9ACTN</name>
<dbReference type="AlphaFoldDB" id="A0A7W7G4E9"/>
<dbReference type="EMBL" id="JACHMF010000001">
    <property type="protein sequence ID" value="MBB4693746.1"/>
    <property type="molecule type" value="Genomic_DNA"/>
</dbReference>
<feature type="transmembrane region" description="Helical" evidence="1">
    <location>
        <begin position="190"/>
        <end position="216"/>
    </location>
</feature>
<keyword evidence="1" id="KW-1133">Transmembrane helix</keyword>
<feature type="transmembrane region" description="Helical" evidence="1">
    <location>
        <begin position="37"/>
        <end position="56"/>
    </location>
</feature>
<dbReference type="Proteomes" id="UP000542742">
    <property type="component" value="Unassembled WGS sequence"/>
</dbReference>
<reference evidence="2 3" key="1">
    <citation type="submission" date="2020-08" db="EMBL/GenBank/DDBJ databases">
        <title>Sequencing the genomes of 1000 actinobacteria strains.</title>
        <authorList>
            <person name="Klenk H.-P."/>
        </authorList>
    </citation>
    <scope>NUCLEOTIDE SEQUENCE [LARGE SCALE GENOMIC DNA]</scope>
    <source>
        <strain evidence="2 3">DSM 45518</strain>
    </source>
</reference>
<keyword evidence="3" id="KW-1185">Reference proteome</keyword>
<dbReference type="InterPro" id="IPR009781">
    <property type="entry name" value="DUF1345"/>
</dbReference>
<comment type="caution">
    <text evidence="2">The sequence shown here is derived from an EMBL/GenBank/DDBJ whole genome shotgun (WGS) entry which is preliminary data.</text>
</comment>
<sequence length="219" mass="23542">MAGQPLRWWTRESSRQILALPVVLLGFLVPADPVVQWLAGWDCYAVVYLLLTWLVFRRRDPPAARAVALASRRRTVTDRLLASAPEQFAQAAASVALVATVIALPQARTLGGPPPVVVTVCVIAVVSCWLVLQTGFAMAYLGLYATGGGLTFPGDEEPGVVDFAYFSVAIGTSFGTTDVQVTQTRIRRQVLVHGVTAFLFNALIVASAVTLLVTYISKP</sequence>
<accession>A0A7W7G4E9</accession>
<feature type="transmembrane region" description="Helical" evidence="1">
    <location>
        <begin position="163"/>
        <end position="181"/>
    </location>
</feature>
<keyword evidence="1" id="KW-0472">Membrane</keyword>